<reference evidence="1" key="1">
    <citation type="submission" date="2024-12" db="EMBL/GenBank/DDBJ databases">
        <authorList>
            <person name="Wu N."/>
        </authorList>
    </citation>
    <scope>NUCLEOTIDE SEQUENCE</scope>
    <source>
        <strain evidence="1">P15</strain>
    </source>
</reference>
<organism evidence="1 2">
    <name type="scientific">Paenibacillus mesotrionivorans</name>
    <dbReference type="NCBI Taxonomy" id="3160968"/>
    <lineage>
        <taxon>Bacteria</taxon>
        <taxon>Bacillati</taxon>
        <taxon>Bacillota</taxon>
        <taxon>Bacilli</taxon>
        <taxon>Bacillales</taxon>
        <taxon>Paenibacillaceae</taxon>
        <taxon>Paenibacillus</taxon>
    </lineage>
</organism>
<name>A0ACC7NZY0_9BACL</name>
<evidence type="ECO:0000313" key="1">
    <source>
        <dbReference type="EMBL" id="MFM9330334.1"/>
    </source>
</evidence>
<dbReference type="Proteomes" id="UP001631969">
    <property type="component" value="Unassembled WGS sequence"/>
</dbReference>
<comment type="caution">
    <text evidence="1">The sequence shown here is derived from an EMBL/GenBank/DDBJ whole genome shotgun (WGS) entry which is preliminary data.</text>
</comment>
<dbReference type="EMBL" id="JBJURJ010000012">
    <property type="protein sequence ID" value="MFM9330334.1"/>
    <property type="molecule type" value="Genomic_DNA"/>
</dbReference>
<proteinExistence type="predicted"/>
<protein>
    <submittedName>
        <fullName evidence="1">Thioredoxin</fullName>
    </submittedName>
</protein>
<evidence type="ECO:0000313" key="2">
    <source>
        <dbReference type="Proteomes" id="UP001631969"/>
    </source>
</evidence>
<gene>
    <name evidence="1" type="primary">trxA</name>
    <name evidence="1" type="ORF">ACI1P1_18705</name>
</gene>
<sequence length="105" mass="11117">MAVKHITDATFQSEVGQDGLVLVDFWAPWCGPCRMIAPVLDELAANPAAKATVAKTNVDENPETAGKFGVMSIPTLILFKNGTPVDKVVGVQSLASLEALIEKHA</sequence>
<accession>A0ACC7NZY0</accession>
<keyword evidence="2" id="KW-1185">Reference proteome</keyword>